<gene>
    <name evidence="2" type="ORF">NAEGRDRAFT_74660</name>
</gene>
<feature type="region of interest" description="Disordered" evidence="1">
    <location>
        <begin position="287"/>
        <end position="309"/>
    </location>
</feature>
<dbReference type="EMBL" id="GG738916">
    <property type="protein sequence ID" value="EFC37646.1"/>
    <property type="molecule type" value="Genomic_DNA"/>
</dbReference>
<dbReference type="GeneID" id="8857457"/>
<evidence type="ECO:0000313" key="2">
    <source>
        <dbReference type="EMBL" id="EFC37646.1"/>
    </source>
</evidence>
<dbReference type="Proteomes" id="UP000006671">
    <property type="component" value="Unassembled WGS sequence"/>
</dbReference>
<dbReference type="InParanoid" id="D2VZY2"/>
<evidence type="ECO:0000256" key="1">
    <source>
        <dbReference type="SAM" id="MobiDB-lite"/>
    </source>
</evidence>
<accession>D2VZY2</accession>
<evidence type="ECO:0000313" key="3">
    <source>
        <dbReference type="Proteomes" id="UP000006671"/>
    </source>
</evidence>
<dbReference type="RefSeq" id="XP_002670390.1">
    <property type="nucleotide sequence ID" value="XM_002670344.1"/>
</dbReference>
<sequence length="374" mass="43335">MLDEIIETSNQMRRLELENLSMFGRKSFRVVHLVVSCLYYLFFRKFRSESIGNVFMMLESVDLNGGKNPISSPHWLSSMIKEGLRSIVVYYLYDLIDSSLDYIFTMAKANSRTERERALENYPHVDSDYLKNSFHVRNFVSVEKIERAKEFQQFIEELKLNLANILTSLALSVQTNAKSKKKKKINESLAVLIEKSKKTFKELMNTEDAVATWMFKYNCFALLKAESTEQVKTLIDEIEHLAVSISTLNRELLSLFKPALEDLGSAVKEIVGQPTIVKPVEKVERKKRKKKERNLTTATNGLEETETRKTKKNNLEKLIEEYEQKLKDLESHCISLNNKIDSPPKTDSLLNPFYRKESGLTDKLRSIQSKHDQL</sequence>
<dbReference type="AlphaFoldDB" id="D2VZY2"/>
<protein>
    <submittedName>
        <fullName evidence="2">Predicted protein</fullName>
    </submittedName>
</protein>
<dbReference type="OrthoDB" id="10361629at2759"/>
<name>D2VZY2_NAEGR</name>
<dbReference type="KEGG" id="ngr:NAEGRDRAFT_74660"/>
<dbReference type="OMA" id="DIPWISQ"/>
<reference evidence="2 3" key="1">
    <citation type="journal article" date="2010" name="Cell">
        <title>The genome of Naegleria gruberi illuminates early eukaryotic versatility.</title>
        <authorList>
            <person name="Fritz-Laylin L.K."/>
            <person name="Prochnik S.E."/>
            <person name="Ginger M.L."/>
            <person name="Dacks J.B."/>
            <person name="Carpenter M.L."/>
            <person name="Field M.C."/>
            <person name="Kuo A."/>
            <person name="Paredez A."/>
            <person name="Chapman J."/>
            <person name="Pham J."/>
            <person name="Shu S."/>
            <person name="Neupane R."/>
            <person name="Cipriano M."/>
            <person name="Mancuso J."/>
            <person name="Tu H."/>
            <person name="Salamov A."/>
            <person name="Lindquist E."/>
            <person name="Shapiro H."/>
            <person name="Lucas S."/>
            <person name="Grigoriev I.V."/>
            <person name="Cande W.Z."/>
            <person name="Fulton C."/>
            <person name="Rokhsar D.S."/>
            <person name="Dawson S.C."/>
        </authorList>
    </citation>
    <scope>NUCLEOTIDE SEQUENCE [LARGE SCALE GENOMIC DNA]</scope>
    <source>
        <strain evidence="2 3">NEG-M</strain>
    </source>
</reference>
<keyword evidence="3" id="KW-1185">Reference proteome</keyword>
<organism evidence="3">
    <name type="scientific">Naegleria gruberi</name>
    <name type="common">Amoeba</name>
    <dbReference type="NCBI Taxonomy" id="5762"/>
    <lineage>
        <taxon>Eukaryota</taxon>
        <taxon>Discoba</taxon>
        <taxon>Heterolobosea</taxon>
        <taxon>Tetramitia</taxon>
        <taxon>Eutetramitia</taxon>
        <taxon>Vahlkampfiidae</taxon>
        <taxon>Naegleria</taxon>
    </lineage>
</organism>
<dbReference type="VEuPathDB" id="AmoebaDB:NAEGRDRAFT_74660"/>
<proteinExistence type="predicted"/>